<accession>A0A7Y0E0S9</accession>
<feature type="active site" description="Proton acceptor" evidence="8">
    <location>
        <position position="86"/>
    </location>
</feature>
<dbReference type="InterPro" id="IPR022893">
    <property type="entry name" value="Shikimate_DH_fam"/>
</dbReference>
<dbReference type="NCBIfam" id="NF001312">
    <property type="entry name" value="PRK00258.1-4"/>
    <property type="match status" value="1"/>
</dbReference>
<dbReference type="NCBIfam" id="TIGR00507">
    <property type="entry name" value="aroE"/>
    <property type="match status" value="1"/>
</dbReference>
<dbReference type="GO" id="GO:0050661">
    <property type="term" value="F:NADP binding"/>
    <property type="evidence" value="ECO:0007669"/>
    <property type="project" value="InterPro"/>
</dbReference>
<feature type="binding site" evidence="8">
    <location>
        <begin position="149"/>
        <end position="153"/>
    </location>
    <ligand>
        <name>NADP(+)</name>
        <dbReference type="ChEBI" id="CHEBI:58349"/>
    </ligand>
</feature>
<keyword evidence="4 8" id="KW-0521">NADP</keyword>
<dbReference type="SUPFAM" id="SSF53223">
    <property type="entry name" value="Aminoacid dehydrogenase-like, N-terminal domain"/>
    <property type="match status" value="1"/>
</dbReference>
<comment type="caution">
    <text evidence="8">Lacks conserved residue(s) required for the propagation of feature annotation.</text>
</comment>
<dbReference type="Proteomes" id="UP000539372">
    <property type="component" value="Unassembled WGS sequence"/>
</dbReference>
<evidence type="ECO:0000256" key="8">
    <source>
        <dbReference type="HAMAP-Rule" id="MF_00222"/>
    </source>
</evidence>
<keyword evidence="12" id="KW-1185">Reference proteome</keyword>
<dbReference type="PANTHER" id="PTHR21089:SF1">
    <property type="entry name" value="BIFUNCTIONAL 3-DEHYDROQUINATE DEHYDRATASE_SHIKIMATE DEHYDROGENASE, CHLOROPLASTIC"/>
    <property type="match status" value="1"/>
</dbReference>
<keyword evidence="5 8" id="KW-0560">Oxidoreductase</keyword>
<gene>
    <name evidence="8" type="primary">aroE</name>
    <name evidence="11" type="ORF">HH303_11130</name>
</gene>
<evidence type="ECO:0000256" key="5">
    <source>
        <dbReference type="ARBA" id="ARBA00023002"/>
    </source>
</evidence>
<name>A0A7Y0E0S9_9PROT</name>
<proteinExistence type="inferred from homology"/>
<evidence type="ECO:0000259" key="9">
    <source>
        <dbReference type="Pfam" id="PF01488"/>
    </source>
</evidence>
<dbReference type="EMBL" id="JABBNT010000003">
    <property type="protein sequence ID" value="NMM45033.1"/>
    <property type="molecule type" value="Genomic_DNA"/>
</dbReference>
<comment type="catalytic activity">
    <reaction evidence="7 8">
        <text>shikimate + NADP(+) = 3-dehydroshikimate + NADPH + H(+)</text>
        <dbReference type="Rhea" id="RHEA:17737"/>
        <dbReference type="ChEBI" id="CHEBI:15378"/>
        <dbReference type="ChEBI" id="CHEBI:16630"/>
        <dbReference type="ChEBI" id="CHEBI:36208"/>
        <dbReference type="ChEBI" id="CHEBI:57783"/>
        <dbReference type="ChEBI" id="CHEBI:58349"/>
        <dbReference type="EC" id="1.1.1.25"/>
    </reaction>
</comment>
<dbReference type="GO" id="GO:0019632">
    <property type="term" value="P:shikimate metabolic process"/>
    <property type="evidence" value="ECO:0007669"/>
    <property type="project" value="InterPro"/>
</dbReference>
<dbReference type="Gene3D" id="3.40.50.720">
    <property type="entry name" value="NAD(P)-binding Rossmann-like Domain"/>
    <property type="match status" value="1"/>
</dbReference>
<dbReference type="GO" id="GO:0005829">
    <property type="term" value="C:cytosol"/>
    <property type="evidence" value="ECO:0007669"/>
    <property type="project" value="TreeGrafter"/>
</dbReference>
<evidence type="ECO:0000256" key="7">
    <source>
        <dbReference type="ARBA" id="ARBA00049442"/>
    </source>
</evidence>
<comment type="function">
    <text evidence="8">Involved in the biosynthesis of the chorismate, which leads to the biosynthesis of aromatic amino acids. Catalyzes the reversible NADPH linked reduction of 3-dehydroshikimate (DHSA) to yield shikimate (SA).</text>
</comment>
<dbReference type="InterPro" id="IPR011342">
    <property type="entry name" value="Shikimate_DH"/>
</dbReference>
<comment type="pathway">
    <text evidence="1 8">Metabolic intermediate biosynthesis; chorismate biosynthesis; chorismate from D-erythrose 4-phosphate and phosphoenolpyruvate: step 4/7.</text>
</comment>
<feature type="binding site" evidence="8">
    <location>
        <position position="82"/>
    </location>
    <ligand>
        <name>shikimate</name>
        <dbReference type="ChEBI" id="CHEBI:36208"/>
    </ligand>
</feature>
<feature type="binding site" evidence="8">
    <location>
        <begin position="34"/>
        <end position="36"/>
    </location>
    <ligand>
        <name>shikimate</name>
        <dbReference type="ChEBI" id="CHEBI:36208"/>
    </ligand>
</feature>
<evidence type="ECO:0000256" key="1">
    <source>
        <dbReference type="ARBA" id="ARBA00004871"/>
    </source>
</evidence>
<dbReference type="GO" id="GO:0004764">
    <property type="term" value="F:shikimate 3-dehydrogenase (NADP+) activity"/>
    <property type="evidence" value="ECO:0007669"/>
    <property type="project" value="UniProtKB-UniRule"/>
</dbReference>
<evidence type="ECO:0000256" key="2">
    <source>
        <dbReference type="ARBA" id="ARBA00012962"/>
    </source>
</evidence>
<feature type="binding site" evidence="8">
    <location>
        <position position="107"/>
    </location>
    <ligand>
        <name>shikimate</name>
        <dbReference type="ChEBI" id="CHEBI:36208"/>
    </ligand>
</feature>
<evidence type="ECO:0000313" key="11">
    <source>
        <dbReference type="EMBL" id="NMM45033.1"/>
    </source>
</evidence>
<protein>
    <recommendedName>
        <fullName evidence="2 8">Shikimate dehydrogenase (NADP(+))</fullName>
        <shortName evidence="8">SDH</shortName>
        <ecNumber evidence="2 8">1.1.1.25</ecNumber>
    </recommendedName>
</protein>
<feature type="binding site" evidence="8">
    <location>
        <position position="244"/>
    </location>
    <ligand>
        <name>shikimate</name>
        <dbReference type="ChEBI" id="CHEBI:36208"/>
    </ligand>
</feature>
<feature type="domain" description="Quinate/shikimate 5-dehydrogenase/glutamyl-tRNA reductase" evidence="9">
    <location>
        <begin position="145"/>
        <end position="217"/>
    </location>
</feature>
<dbReference type="HAMAP" id="MF_00222">
    <property type="entry name" value="Shikimate_DH_AroE"/>
    <property type="match status" value="1"/>
</dbReference>
<dbReference type="GO" id="GO:0009423">
    <property type="term" value="P:chorismate biosynthetic process"/>
    <property type="evidence" value="ECO:0007669"/>
    <property type="project" value="UniProtKB-UniRule"/>
</dbReference>
<feature type="binding site" evidence="8">
    <location>
        <position position="242"/>
    </location>
    <ligand>
        <name>NADP(+)</name>
        <dbReference type="ChEBI" id="CHEBI:58349"/>
    </ligand>
</feature>
<comment type="caution">
    <text evidence="11">The sequence shown here is derived from an EMBL/GenBank/DDBJ whole genome shotgun (WGS) entry which is preliminary data.</text>
</comment>
<comment type="subunit">
    <text evidence="8">Homodimer.</text>
</comment>
<dbReference type="InterPro" id="IPR013708">
    <property type="entry name" value="Shikimate_DH-bd_N"/>
</dbReference>
<dbReference type="CDD" id="cd01065">
    <property type="entry name" value="NAD_bind_Shikimate_DH"/>
    <property type="match status" value="1"/>
</dbReference>
<dbReference type="UniPathway" id="UPA00053">
    <property type="reaction ID" value="UER00087"/>
</dbReference>
<reference evidence="11 12" key="1">
    <citation type="submission" date="2020-04" db="EMBL/GenBank/DDBJ databases">
        <title>Rhodospirillaceae bacterium KN72 isolated from deep sea.</title>
        <authorList>
            <person name="Zhang D.-C."/>
        </authorList>
    </citation>
    <scope>NUCLEOTIDE SEQUENCE [LARGE SCALE GENOMIC DNA]</scope>
    <source>
        <strain evidence="11 12">KN72</strain>
    </source>
</reference>
<sequence length="303" mass="32103">MIPPSLGDIPATIPSLGPVGEPVAGVVGHPIGQSLSPVLHGTWLKRYGIKGRYEIRDLPPDNFALAATKLLDSEGWVGMNVTVPFKEAAHAYCDILDSAAKRLGAVNTIVKRKDGGIEGRNTDLYGFRANLEAADGWADTGRGVAVVLGAGGAARAVIGALQDLGFAEIRIVNRNQDRAKSVASDLQQFAASKLSVGTYKKLPKWLADADFLVNTTSLGMTGQPELDIDLSPLPKRAFVTDIVYKPLETGLLAQARARGNATVDGLGMLLHQAVPGFVAWFNPPEPPVVDDALRRAVLEAIGQ</sequence>
<dbReference type="InterPro" id="IPR006151">
    <property type="entry name" value="Shikm_DH/Glu-tRNA_Rdtase"/>
</dbReference>
<feature type="domain" description="Shikimate dehydrogenase substrate binding N-terminal" evidence="10">
    <location>
        <begin position="26"/>
        <end position="109"/>
    </location>
</feature>
<keyword evidence="3 8" id="KW-0028">Amino-acid biosynthesis</keyword>
<dbReference type="GO" id="GO:0009073">
    <property type="term" value="P:aromatic amino acid family biosynthetic process"/>
    <property type="evidence" value="ECO:0007669"/>
    <property type="project" value="UniProtKB-KW"/>
</dbReference>
<feature type="binding site" evidence="8">
    <location>
        <position position="265"/>
    </location>
    <ligand>
        <name>NADP(+)</name>
        <dbReference type="ChEBI" id="CHEBI:58349"/>
    </ligand>
</feature>
<dbReference type="SUPFAM" id="SSF51735">
    <property type="entry name" value="NAD(P)-binding Rossmann-fold domains"/>
    <property type="match status" value="1"/>
</dbReference>
<dbReference type="AlphaFoldDB" id="A0A7Y0E0S9"/>
<comment type="similarity">
    <text evidence="8">Belongs to the shikimate dehydrogenase family.</text>
</comment>
<dbReference type="RefSeq" id="WP_169625409.1">
    <property type="nucleotide sequence ID" value="NZ_JABBNT010000003.1"/>
</dbReference>
<evidence type="ECO:0000259" key="10">
    <source>
        <dbReference type="Pfam" id="PF08501"/>
    </source>
</evidence>
<dbReference type="EC" id="1.1.1.25" evidence="2 8"/>
<evidence type="ECO:0000256" key="6">
    <source>
        <dbReference type="ARBA" id="ARBA00023141"/>
    </source>
</evidence>
<dbReference type="InterPro" id="IPR046346">
    <property type="entry name" value="Aminoacid_DH-like_N_sf"/>
</dbReference>
<feature type="binding site" evidence="8">
    <location>
        <position position="123"/>
    </location>
    <ligand>
        <name>shikimate</name>
        <dbReference type="ChEBI" id="CHEBI:36208"/>
    </ligand>
</feature>
<dbReference type="GO" id="GO:0008652">
    <property type="term" value="P:amino acid biosynthetic process"/>
    <property type="evidence" value="ECO:0007669"/>
    <property type="project" value="UniProtKB-KW"/>
</dbReference>
<organism evidence="11 12">
    <name type="scientific">Pacificispira spongiicola</name>
    <dbReference type="NCBI Taxonomy" id="2729598"/>
    <lineage>
        <taxon>Bacteria</taxon>
        <taxon>Pseudomonadati</taxon>
        <taxon>Pseudomonadota</taxon>
        <taxon>Alphaproteobacteria</taxon>
        <taxon>Rhodospirillales</taxon>
        <taxon>Rhodospirillaceae</taxon>
        <taxon>Pacificispira</taxon>
    </lineage>
</organism>
<keyword evidence="6 8" id="KW-0057">Aromatic amino acid biosynthesis</keyword>
<dbReference type="InterPro" id="IPR036291">
    <property type="entry name" value="NAD(P)-bd_dom_sf"/>
</dbReference>
<evidence type="ECO:0000313" key="12">
    <source>
        <dbReference type="Proteomes" id="UP000539372"/>
    </source>
</evidence>
<dbReference type="PANTHER" id="PTHR21089">
    <property type="entry name" value="SHIKIMATE DEHYDROGENASE"/>
    <property type="match status" value="1"/>
</dbReference>
<dbReference type="Pfam" id="PF01488">
    <property type="entry name" value="Shikimate_DH"/>
    <property type="match status" value="1"/>
</dbReference>
<dbReference type="Pfam" id="PF08501">
    <property type="entry name" value="Shikimate_dh_N"/>
    <property type="match status" value="1"/>
</dbReference>
<evidence type="ECO:0000256" key="3">
    <source>
        <dbReference type="ARBA" id="ARBA00022605"/>
    </source>
</evidence>
<evidence type="ECO:0000256" key="4">
    <source>
        <dbReference type="ARBA" id="ARBA00022857"/>
    </source>
</evidence>
<feature type="binding site" evidence="8">
    <location>
        <position position="272"/>
    </location>
    <ligand>
        <name>shikimate</name>
        <dbReference type="ChEBI" id="CHEBI:36208"/>
    </ligand>
</feature>
<dbReference type="Gene3D" id="3.40.50.10860">
    <property type="entry name" value="Leucine Dehydrogenase, chain A, domain 1"/>
    <property type="match status" value="1"/>
</dbReference>